<dbReference type="InterPro" id="IPR003010">
    <property type="entry name" value="C-N_Hydrolase"/>
</dbReference>
<protein>
    <recommendedName>
        <fullName evidence="3">CN hydrolase domain-containing protein</fullName>
    </recommendedName>
</protein>
<dbReference type="InterPro" id="IPR036526">
    <property type="entry name" value="C-N_Hydrolase_sf"/>
</dbReference>
<dbReference type="GO" id="GO:0050152">
    <property type="term" value="F:omega-amidase activity"/>
    <property type="evidence" value="ECO:0007669"/>
    <property type="project" value="TreeGrafter"/>
</dbReference>
<dbReference type="GO" id="GO:0006541">
    <property type="term" value="P:glutamine metabolic process"/>
    <property type="evidence" value="ECO:0007669"/>
    <property type="project" value="TreeGrafter"/>
</dbReference>
<name>A0A507CAV4_9FUNG</name>
<evidence type="ECO:0000256" key="1">
    <source>
        <dbReference type="ARBA" id="ARBA00010613"/>
    </source>
</evidence>
<dbReference type="EMBL" id="QEAO01000004">
    <property type="protein sequence ID" value="TPX36591.1"/>
    <property type="molecule type" value="Genomic_DNA"/>
</dbReference>
<dbReference type="AlphaFoldDB" id="A0A507CAV4"/>
<dbReference type="PANTHER" id="PTHR23088:SF30">
    <property type="entry name" value="OMEGA-AMIDASE NIT2"/>
    <property type="match status" value="1"/>
</dbReference>
<keyword evidence="2" id="KW-0378">Hydrolase</keyword>
<evidence type="ECO:0000313" key="4">
    <source>
        <dbReference type="EMBL" id="TPX36591.1"/>
    </source>
</evidence>
<dbReference type="OrthoDB" id="10250282at2759"/>
<dbReference type="PROSITE" id="PS50263">
    <property type="entry name" value="CN_HYDROLASE"/>
    <property type="match status" value="1"/>
</dbReference>
<dbReference type="GO" id="GO:0006107">
    <property type="term" value="P:oxaloacetate metabolic process"/>
    <property type="evidence" value="ECO:0007669"/>
    <property type="project" value="TreeGrafter"/>
</dbReference>
<keyword evidence="5" id="KW-1185">Reference proteome</keyword>
<evidence type="ECO:0000256" key="2">
    <source>
        <dbReference type="ARBA" id="ARBA00022801"/>
    </source>
</evidence>
<gene>
    <name evidence="4" type="ORF">SmJEL517_g01292</name>
</gene>
<feature type="domain" description="CN hydrolase" evidence="3">
    <location>
        <begin position="5"/>
        <end position="259"/>
    </location>
</feature>
<reference evidence="4 5" key="1">
    <citation type="journal article" date="2019" name="Sci. Rep.">
        <title>Comparative genomics of chytrid fungi reveal insights into the obligate biotrophic and pathogenic lifestyle of Synchytrium endobioticum.</title>
        <authorList>
            <person name="van de Vossenberg B.T.L.H."/>
            <person name="Warris S."/>
            <person name="Nguyen H.D.T."/>
            <person name="van Gent-Pelzer M.P.E."/>
            <person name="Joly D.L."/>
            <person name="van de Geest H.C."/>
            <person name="Bonants P.J.M."/>
            <person name="Smith D.S."/>
            <person name="Levesque C.A."/>
            <person name="van der Lee T.A.J."/>
        </authorList>
    </citation>
    <scope>NUCLEOTIDE SEQUENCE [LARGE SCALE GENOMIC DNA]</scope>
    <source>
        <strain evidence="4 5">JEL517</strain>
    </source>
</reference>
<dbReference type="FunFam" id="3.60.110.10:FF:000002">
    <property type="entry name" value="Nitrilase family member 2"/>
    <property type="match status" value="1"/>
</dbReference>
<accession>A0A507CAV4</accession>
<comment type="similarity">
    <text evidence="1">Belongs to the carbon-nitrogen hydrolase superfamily. NIT1/NIT2 family.</text>
</comment>
<dbReference type="STRING" id="1806994.A0A507CAV4"/>
<dbReference type="RefSeq" id="XP_031026805.1">
    <property type="nucleotide sequence ID" value="XM_031167220.1"/>
</dbReference>
<dbReference type="GO" id="GO:0006528">
    <property type="term" value="P:asparagine metabolic process"/>
    <property type="evidence" value="ECO:0007669"/>
    <property type="project" value="TreeGrafter"/>
</dbReference>
<comment type="caution">
    <text evidence="4">The sequence shown here is derived from an EMBL/GenBank/DDBJ whole genome shotgun (WGS) entry which is preliminary data.</text>
</comment>
<dbReference type="Proteomes" id="UP000319731">
    <property type="component" value="Unassembled WGS sequence"/>
</dbReference>
<proteinExistence type="inferred from homology"/>
<dbReference type="SUPFAM" id="SSF56317">
    <property type="entry name" value="Carbon-nitrogen hydrolase"/>
    <property type="match status" value="1"/>
</dbReference>
<organism evidence="4 5">
    <name type="scientific">Synchytrium microbalum</name>
    <dbReference type="NCBI Taxonomy" id="1806994"/>
    <lineage>
        <taxon>Eukaryota</taxon>
        <taxon>Fungi</taxon>
        <taxon>Fungi incertae sedis</taxon>
        <taxon>Chytridiomycota</taxon>
        <taxon>Chytridiomycota incertae sedis</taxon>
        <taxon>Chytridiomycetes</taxon>
        <taxon>Synchytriales</taxon>
        <taxon>Synchytriaceae</taxon>
        <taxon>Synchytrium</taxon>
    </lineage>
</organism>
<dbReference type="GeneID" id="42002517"/>
<dbReference type="PANTHER" id="PTHR23088">
    <property type="entry name" value="NITRILASE-RELATED"/>
    <property type="match status" value="1"/>
</dbReference>
<evidence type="ECO:0000313" key="5">
    <source>
        <dbReference type="Proteomes" id="UP000319731"/>
    </source>
</evidence>
<dbReference type="CDD" id="cd07572">
    <property type="entry name" value="nit"/>
    <property type="match status" value="1"/>
</dbReference>
<dbReference type="Gene3D" id="3.60.110.10">
    <property type="entry name" value="Carbon-nitrogen hydrolase"/>
    <property type="match status" value="1"/>
</dbReference>
<dbReference type="InterPro" id="IPR045254">
    <property type="entry name" value="Nit1/2_C-N_Hydrolase"/>
</dbReference>
<evidence type="ECO:0000259" key="3">
    <source>
        <dbReference type="PROSITE" id="PS50263"/>
    </source>
</evidence>
<sequence length="300" mass="32855">MAPKFKIALIQLFVTASKEANIASACQKVLEASRNGAKVVVLPGRSRLIEVWNSPYGTKYFAEYAEKVPGGPSTLALSSMAKDSNCWLIGGSIPESSQTEKGKYYNTCTVYSPKGELAAIHRKVHLFDIDVPGKIKFTESDVLSGGNSLTHFTTEYGKIGVGICYDIRFPELAMIAARKGCVGMVYPGAFNTTTGPLHWELLARARAIDNQFFVACCSPARDPDFSYQAWGHSLVVGPMGDVKISADEKETIIYQDIDLSEMEEARSAIPVTVQRRFDLYNDVSATMSEAKDGRVLKNNL</sequence>
<dbReference type="InterPro" id="IPR001110">
    <property type="entry name" value="UPF0012_CS"/>
</dbReference>
<dbReference type="Pfam" id="PF00795">
    <property type="entry name" value="CN_hydrolase"/>
    <property type="match status" value="1"/>
</dbReference>
<dbReference type="GO" id="GO:0005739">
    <property type="term" value="C:mitochondrion"/>
    <property type="evidence" value="ECO:0007669"/>
    <property type="project" value="TreeGrafter"/>
</dbReference>
<dbReference type="PROSITE" id="PS01227">
    <property type="entry name" value="UPF0012"/>
    <property type="match status" value="1"/>
</dbReference>